<dbReference type="RefSeq" id="WP_220207219.1">
    <property type="nucleotide sequence ID" value="NZ_BNJK01000001.1"/>
</dbReference>
<dbReference type="GO" id="GO:0007165">
    <property type="term" value="P:signal transduction"/>
    <property type="evidence" value="ECO:0007669"/>
    <property type="project" value="InterPro"/>
</dbReference>
<dbReference type="InterPro" id="IPR000157">
    <property type="entry name" value="TIR_dom"/>
</dbReference>
<evidence type="ECO:0000313" key="2">
    <source>
        <dbReference type="EMBL" id="GHO96609.1"/>
    </source>
</evidence>
<dbReference type="EMBL" id="BNJK01000001">
    <property type="protein sequence ID" value="GHO96609.1"/>
    <property type="molecule type" value="Genomic_DNA"/>
</dbReference>
<evidence type="ECO:0000259" key="1">
    <source>
        <dbReference type="PROSITE" id="PS50104"/>
    </source>
</evidence>
<reference evidence="2" key="1">
    <citation type="submission" date="2020-10" db="EMBL/GenBank/DDBJ databases">
        <title>Taxonomic study of unclassified bacteria belonging to the class Ktedonobacteria.</title>
        <authorList>
            <person name="Yabe S."/>
            <person name="Wang C.M."/>
            <person name="Zheng Y."/>
            <person name="Sakai Y."/>
            <person name="Cavaletti L."/>
            <person name="Monciardini P."/>
            <person name="Donadio S."/>
        </authorList>
    </citation>
    <scope>NUCLEOTIDE SEQUENCE</scope>
    <source>
        <strain evidence="2">ID150040</strain>
    </source>
</reference>
<dbReference type="Pfam" id="PF13676">
    <property type="entry name" value="TIR_2"/>
    <property type="match status" value="1"/>
</dbReference>
<dbReference type="SMART" id="SM00255">
    <property type="entry name" value="TIR"/>
    <property type="match status" value="1"/>
</dbReference>
<protein>
    <recommendedName>
        <fullName evidence="1">TIR domain-containing protein</fullName>
    </recommendedName>
</protein>
<accession>A0A8J3N2Z9</accession>
<gene>
    <name evidence="2" type="ORF">KSF_066570</name>
</gene>
<dbReference type="Gene3D" id="3.40.50.10140">
    <property type="entry name" value="Toll/interleukin-1 receptor homology (TIR) domain"/>
    <property type="match status" value="1"/>
</dbReference>
<sequence length="208" mass="23471">MGVARENNRVIEIFYSYSHKDEKLRDRLETHLASLKNSGMITGWHDRKIEAGQEWDGIIDEHLETVCVILLLVSADFLALRYCYDVEVMRAIERHDAGTARVIPIILKPCDWQGAPFSQLQALPKDGKPVTTWTNRDLAFTNIALGIKAAVAHIQRASLEEAVRRTPLSPQSQPMRPLKQVPLTVAITGSTWLPSRRTACERCYLALP</sequence>
<dbReference type="InterPro" id="IPR035897">
    <property type="entry name" value="Toll_tir_struct_dom_sf"/>
</dbReference>
<dbReference type="PROSITE" id="PS50104">
    <property type="entry name" value="TIR"/>
    <property type="match status" value="1"/>
</dbReference>
<name>A0A8J3N2Z9_9CHLR</name>
<dbReference type="Proteomes" id="UP000597444">
    <property type="component" value="Unassembled WGS sequence"/>
</dbReference>
<evidence type="ECO:0000313" key="3">
    <source>
        <dbReference type="Proteomes" id="UP000597444"/>
    </source>
</evidence>
<dbReference type="AlphaFoldDB" id="A0A8J3N2Z9"/>
<dbReference type="SUPFAM" id="SSF52200">
    <property type="entry name" value="Toll/Interleukin receptor TIR domain"/>
    <property type="match status" value="1"/>
</dbReference>
<feature type="domain" description="TIR" evidence="1">
    <location>
        <begin position="9"/>
        <end position="151"/>
    </location>
</feature>
<organism evidence="2 3">
    <name type="scientific">Reticulibacter mediterranei</name>
    <dbReference type="NCBI Taxonomy" id="2778369"/>
    <lineage>
        <taxon>Bacteria</taxon>
        <taxon>Bacillati</taxon>
        <taxon>Chloroflexota</taxon>
        <taxon>Ktedonobacteria</taxon>
        <taxon>Ktedonobacterales</taxon>
        <taxon>Reticulibacteraceae</taxon>
        <taxon>Reticulibacter</taxon>
    </lineage>
</organism>
<keyword evidence="3" id="KW-1185">Reference proteome</keyword>
<proteinExistence type="predicted"/>
<comment type="caution">
    <text evidence="2">The sequence shown here is derived from an EMBL/GenBank/DDBJ whole genome shotgun (WGS) entry which is preliminary data.</text>
</comment>